<dbReference type="RefSeq" id="WP_312031303.1">
    <property type="nucleotide sequence ID" value="NZ_CP051151.1"/>
</dbReference>
<keyword evidence="3" id="KW-1003">Cell membrane</keyword>
<sequence length="288" mass="33636">MKNKNKILLLLLMVVLLVGMTSCSTDVYEKPFGESTGVWDTIVNGIGWFTYYASNLFGLLGDTYYYWLGLLIMTLVIRTLGWPVYAKTNDMTIKMQLAQPELNKVQEKYRNRKDQASQQRMQMETMEIYKKYKINIFGCFMPLLQMPIFIAMYQVVRRFPLDNSVYFTKGEHTINHNFLWTDLGNTDWLTNLPLALIVAGLMFLSQYLVQKRSEAAKKHTGPSNPKAEQSQKTMKYMMYFMVVMMFFIAITNAGIAFYWIIGTAYQIFQGYISHRGMDKKRDKLRSRV</sequence>
<feature type="domain" description="Membrane insertase YidC/Oxa/ALB C-terminal" evidence="11">
    <location>
        <begin position="66"/>
        <end position="273"/>
    </location>
</feature>
<name>A0A7L6N642_9MOLU</name>
<comment type="subcellular location">
    <subcellularLocation>
        <location evidence="1">Cell membrane</location>
        <topology evidence="1">Multi-pass membrane protein</topology>
    </subcellularLocation>
    <subcellularLocation>
        <location evidence="9">Membrane</location>
        <topology evidence="9">Multi-pass membrane protein</topology>
    </subcellularLocation>
</comment>
<dbReference type="KEGG" id="tbk:HF295_06220"/>
<dbReference type="GO" id="GO:0051205">
    <property type="term" value="P:protein insertion into membrane"/>
    <property type="evidence" value="ECO:0007669"/>
    <property type="project" value="TreeGrafter"/>
</dbReference>
<comment type="similarity">
    <text evidence="9">Belongs to the OXA1/ALB3/YidC family.</text>
</comment>
<feature type="transmembrane region" description="Helical" evidence="10">
    <location>
        <begin position="188"/>
        <end position="209"/>
    </location>
</feature>
<keyword evidence="4 9" id="KW-0812">Transmembrane</keyword>
<dbReference type="Proteomes" id="UP000512167">
    <property type="component" value="Chromosome"/>
</dbReference>
<dbReference type="EMBL" id="CP051151">
    <property type="protein sequence ID" value="QLY40465.1"/>
    <property type="molecule type" value="Genomic_DNA"/>
</dbReference>
<evidence type="ECO:0000256" key="7">
    <source>
        <dbReference type="ARBA" id="ARBA00023136"/>
    </source>
</evidence>
<evidence type="ECO:0000256" key="5">
    <source>
        <dbReference type="ARBA" id="ARBA00022927"/>
    </source>
</evidence>
<keyword evidence="7 10" id="KW-0472">Membrane</keyword>
<gene>
    <name evidence="12" type="ORF">HF295_06220</name>
</gene>
<evidence type="ECO:0000256" key="6">
    <source>
        <dbReference type="ARBA" id="ARBA00022989"/>
    </source>
</evidence>
<evidence type="ECO:0000256" key="3">
    <source>
        <dbReference type="ARBA" id="ARBA00022475"/>
    </source>
</evidence>
<dbReference type="AlphaFoldDB" id="A0A7L6N642"/>
<keyword evidence="6 10" id="KW-1133">Transmembrane helix</keyword>
<evidence type="ECO:0000313" key="13">
    <source>
        <dbReference type="Proteomes" id="UP000512167"/>
    </source>
</evidence>
<dbReference type="InterPro" id="IPR001708">
    <property type="entry name" value="YidC/ALB3/OXA1/COX18"/>
</dbReference>
<evidence type="ECO:0000256" key="2">
    <source>
        <dbReference type="ARBA" id="ARBA00022448"/>
    </source>
</evidence>
<organism evidence="12 13">
    <name type="scientific">Hujiaoplasma nucleasis</name>
    <dbReference type="NCBI Taxonomy" id="2725268"/>
    <lineage>
        <taxon>Bacteria</taxon>
        <taxon>Bacillati</taxon>
        <taxon>Mycoplasmatota</taxon>
        <taxon>Mollicutes</taxon>
        <taxon>Candidatus Izemoplasmatales</taxon>
        <taxon>Hujiaoplasmataceae</taxon>
        <taxon>Hujiaoplasma</taxon>
    </lineage>
</organism>
<evidence type="ECO:0000256" key="10">
    <source>
        <dbReference type="SAM" id="Phobius"/>
    </source>
</evidence>
<feature type="transmembrane region" description="Helical" evidence="10">
    <location>
        <begin position="64"/>
        <end position="85"/>
    </location>
</feature>
<protein>
    <submittedName>
        <fullName evidence="12">YidC/Oxa1 family membrane protein insertase</fullName>
    </submittedName>
</protein>
<dbReference type="NCBIfam" id="TIGR03592">
    <property type="entry name" value="yidC_oxa1_cterm"/>
    <property type="match status" value="1"/>
</dbReference>
<evidence type="ECO:0000313" key="12">
    <source>
        <dbReference type="EMBL" id="QLY40465.1"/>
    </source>
</evidence>
<dbReference type="GO" id="GO:0032977">
    <property type="term" value="F:membrane insertase activity"/>
    <property type="evidence" value="ECO:0007669"/>
    <property type="project" value="InterPro"/>
</dbReference>
<feature type="transmembrane region" description="Helical" evidence="10">
    <location>
        <begin position="134"/>
        <end position="156"/>
    </location>
</feature>
<dbReference type="PANTHER" id="PTHR12428">
    <property type="entry name" value="OXA1"/>
    <property type="match status" value="1"/>
</dbReference>
<keyword evidence="13" id="KW-1185">Reference proteome</keyword>
<evidence type="ECO:0000256" key="9">
    <source>
        <dbReference type="RuleBase" id="RU003945"/>
    </source>
</evidence>
<keyword evidence="2" id="KW-0813">Transport</keyword>
<accession>A0A7L6N642</accession>
<feature type="transmembrane region" description="Helical" evidence="10">
    <location>
        <begin position="236"/>
        <end position="261"/>
    </location>
</feature>
<evidence type="ECO:0000256" key="8">
    <source>
        <dbReference type="ARBA" id="ARBA00023186"/>
    </source>
</evidence>
<dbReference type="PANTHER" id="PTHR12428:SF65">
    <property type="entry name" value="CYTOCHROME C OXIDASE ASSEMBLY PROTEIN COX18, MITOCHONDRIAL"/>
    <property type="match status" value="1"/>
</dbReference>
<keyword evidence="8" id="KW-0143">Chaperone</keyword>
<dbReference type="CDD" id="cd20070">
    <property type="entry name" value="5TM_YidC_Alb3"/>
    <property type="match status" value="1"/>
</dbReference>
<evidence type="ECO:0000256" key="4">
    <source>
        <dbReference type="ARBA" id="ARBA00022692"/>
    </source>
</evidence>
<dbReference type="GO" id="GO:0015031">
    <property type="term" value="P:protein transport"/>
    <property type="evidence" value="ECO:0007669"/>
    <property type="project" value="UniProtKB-KW"/>
</dbReference>
<dbReference type="InterPro" id="IPR047196">
    <property type="entry name" value="YidC_ALB_C"/>
</dbReference>
<dbReference type="Pfam" id="PF02096">
    <property type="entry name" value="60KD_IMP"/>
    <property type="match status" value="1"/>
</dbReference>
<dbReference type="PROSITE" id="PS51257">
    <property type="entry name" value="PROKAR_LIPOPROTEIN"/>
    <property type="match status" value="1"/>
</dbReference>
<evidence type="ECO:0000259" key="11">
    <source>
        <dbReference type="Pfam" id="PF02096"/>
    </source>
</evidence>
<keyword evidence="5" id="KW-0653">Protein transport</keyword>
<dbReference type="GO" id="GO:0005886">
    <property type="term" value="C:plasma membrane"/>
    <property type="evidence" value="ECO:0007669"/>
    <property type="project" value="UniProtKB-SubCell"/>
</dbReference>
<evidence type="ECO:0000256" key="1">
    <source>
        <dbReference type="ARBA" id="ARBA00004651"/>
    </source>
</evidence>
<proteinExistence type="inferred from homology"/>
<dbReference type="InterPro" id="IPR028055">
    <property type="entry name" value="YidC/Oxa/ALB_C"/>
</dbReference>
<reference evidence="12 13" key="1">
    <citation type="submission" date="2020-04" db="EMBL/GenBank/DDBJ databases">
        <authorList>
            <person name="Zheng R.K."/>
            <person name="Sun C.M."/>
        </authorList>
    </citation>
    <scope>NUCLEOTIDE SEQUENCE [LARGE SCALE GENOMIC DNA]</scope>
    <source>
        <strain evidence="13">zrk29</strain>
    </source>
</reference>